<keyword evidence="2" id="KW-0001">2Fe-2S</keyword>
<protein>
    <submittedName>
        <fullName evidence="8">Aromatic ring-hydroxylating dioxygenase subunit alpha</fullName>
    </submittedName>
</protein>
<feature type="domain" description="Rieske" evidence="7">
    <location>
        <begin position="44"/>
        <end position="158"/>
    </location>
</feature>
<keyword evidence="5" id="KW-0408">Iron</keyword>
<dbReference type="RefSeq" id="WP_135441191.1">
    <property type="nucleotide sequence ID" value="NZ_SRLE01000003.1"/>
</dbReference>
<dbReference type="Pfam" id="PF00355">
    <property type="entry name" value="Rieske"/>
    <property type="match status" value="1"/>
</dbReference>
<accession>A0A4Z0M7W1</accession>
<organism evidence="8 9">
    <name type="scientific">Mangrovimicrobium sediminis</name>
    <dbReference type="NCBI Taxonomy" id="2562682"/>
    <lineage>
        <taxon>Bacteria</taxon>
        <taxon>Pseudomonadati</taxon>
        <taxon>Pseudomonadota</taxon>
        <taxon>Gammaproteobacteria</taxon>
        <taxon>Cellvibrionales</taxon>
        <taxon>Halieaceae</taxon>
        <taxon>Mangrovimicrobium</taxon>
    </lineage>
</organism>
<dbReference type="GO" id="GO:0051537">
    <property type="term" value="F:2 iron, 2 sulfur cluster binding"/>
    <property type="evidence" value="ECO:0007669"/>
    <property type="project" value="UniProtKB-KW"/>
</dbReference>
<keyword evidence="3" id="KW-0479">Metal-binding</keyword>
<dbReference type="GO" id="GO:0005506">
    <property type="term" value="F:iron ion binding"/>
    <property type="evidence" value="ECO:0007669"/>
    <property type="project" value="InterPro"/>
</dbReference>
<name>A0A4Z0M7W1_9GAMM</name>
<keyword evidence="8" id="KW-0223">Dioxygenase</keyword>
<dbReference type="OrthoDB" id="9794779at2"/>
<dbReference type="PANTHER" id="PTHR43756:SF5">
    <property type="entry name" value="CHOLINE MONOOXYGENASE, CHLOROPLASTIC"/>
    <property type="match status" value="1"/>
</dbReference>
<sequence length="468" mass="53194">MNKPLTSPQSIPFQITDPTRIPTQRYYDDEFYQLECERLWPHVWQMACRLEQIQNIGDWVEYTNIGKSVIIVRTAEGDDGVKAFHNACRHRGVPVTEGTHGNCRTQGFICPFHGWRWNIEGENTFVYGRHLFNESQLEADDLALKPCRVELWGGCAFINFDDNAPSFRECIGPVADNLEARGMSKMRSEWWFSTVLPSNWKIAMEAFQEGYHVMRTHPQLQRAQPSLYNTRYGHDTGGIGSPINPNLTVRQNIEQAFKGMELLSEGMAGMIHAKEVEIARQLVDMELPDDPAQAMMTWYGAVAAQITEQLSARGEPVPNLLDVMQNNHVEAVEFLFPHYFLLPTFTSMSSYRIRPLGPESCIFEIWSLTHFPEGQEPEPPMEPTVLPYDSPDFPPIPRQDYSNIPDQQLGLHAEGFEYMRLSGQIEGLISNYQRIIDGYLTGVEADKLAAANRELGGNFDGPVKDLGF</sequence>
<dbReference type="AlphaFoldDB" id="A0A4Z0M7W1"/>
<evidence type="ECO:0000256" key="1">
    <source>
        <dbReference type="ARBA" id="ARBA00001962"/>
    </source>
</evidence>
<dbReference type="EMBL" id="SRLE01000003">
    <property type="protein sequence ID" value="TGD75488.1"/>
    <property type="molecule type" value="Genomic_DNA"/>
</dbReference>
<dbReference type="Proteomes" id="UP000298050">
    <property type="component" value="Unassembled WGS sequence"/>
</dbReference>
<evidence type="ECO:0000256" key="5">
    <source>
        <dbReference type="ARBA" id="ARBA00023004"/>
    </source>
</evidence>
<evidence type="ECO:0000313" key="9">
    <source>
        <dbReference type="Proteomes" id="UP000298050"/>
    </source>
</evidence>
<dbReference type="PRINTS" id="PR00090">
    <property type="entry name" value="RNGDIOXGNASE"/>
</dbReference>
<evidence type="ECO:0000256" key="4">
    <source>
        <dbReference type="ARBA" id="ARBA00023002"/>
    </source>
</evidence>
<comment type="cofactor">
    <cofactor evidence="1">
        <name>Fe cation</name>
        <dbReference type="ChEBI" id="CHEBI:24875"/>
    </cofactor>
</comment>
<comment type="caution">
    <text evidence="8">The sequence shown here is derived from an EMBL/GenBank/DDBJ whole genome shotgun (WGS) entry which is preliminary data.</text>
</comment>
<evidence type="ECO:0000259" key="7">
    <source>
        <dbReference type="PROSITE" id="PS51296"/>
    </source>
</evidence>
<evidence type="ECO:0000313" key="8">
    <source>
        <dbReference type="EMBL" id="TGD75488.1"/>
    </source>
</evidence>
<evidence type="ECO:0000256" key="6">
    <source>
        <dbReference type="ARBA" id="ARBA00023014"/>
    </source>
</evidence>
<evidence type="ECO:0000256" key="2">
    <source>
        <dbReference type="ARBA" id="ARBA00022714"/>
    </source>
</evidence>
<dbReference type="GO" id="GO:0051213">
    <property type="term" value="F:dioxygenase activity"/>
    <property type="evidence" value="ECO:0007669"/>
    <property type="project" value="UniProtKB-KW"/>
</dbReference>
<dbReference type="PROSITE" id="PS51296">
    <property type="entry name" value="RIESKE"/>
    <property type="match status" value="1"/>
</dbReference>
<reference evidence="8 9" key="1">
    <citation type="submission" date="2019-04" db="EMBL/GenBank/DDBJ databases">
        <title>Taxonomy of novel Haliea sp. from mangrove soil of West Coast of India.</title>
        <authorList>
            <person name="Verma A."/>
            <person name="Kumar P."/>
            <person name="Krishnamurthi S."/>
        </authorList>
    </citation>
    <scope>NUCLEOTIDE SEQUENCE [LARGE SCALE GENOMIC DNA]</scope>
    <source>
        <strain evidence="8 9">SAOS-164</strain>
    </source>
</reference>
<keyword evidence="9" id="KW-1185">Reference proteome</keyword>
<dbReference type="CDD" id="cd03469">
    <property type="entry name" value="Rieske_RO_Alpha_N"/>
    <property type="match status" value="1"/>
</dbReference>
<dbReference type="PANTHER" id="PTHR43756">
    <property type="entry name" value="CHOLINE MONOOXYGENASE, CHLOROPLASTIC"/>
    <property type="match status" value="1"/>
</dbReference>
<dbReference type="InterPro" id="IPR036922">
    <property type="entry name" value="Rieske_2Fe-2S_sf"/>
</dbReference>
<dbReference type="Gene3D" id="2.102.10.10">
    <property type="entry name" value="Rieske [2Fe-2S] iron-sulphur domain"/>
    <property type="match status" value="1"/>
</dbReference>
<keyword evidence="4" id="KW-0560">Oxidoreductase</keyword>
<dbReference type="InterPro" id="IPR001663">
    <property type="entry name" value="Rng_hydr_dOase-A"/>
</dbReference>
<proteinExistence type="predicted"/>
<dbReference type="InterPro" id="IPR017941">
    <property type="entry name" value="Rieske_2Fe-2S"/>
</dbReference>
<dbReference type="SUPFAM" id="SSF50022">
    <property type="entry name" value="ISP domain"/>
    <property type="match status" value="1"/>
</dbReference>
<dbReference type="Gene3D" id="3.90.380.10">
    <property type="entry name" value="Naphthalene 1,2-dioxygenase Alpha Subunit, Chain A, domain 1"/>
    <property type="match status" value="1"/>
</dbReference>
<evidence type="ECO:0000256" key="3">
    <source>
        <dbReference type="ARBA" id="ARBA00022723"/>
    </source>
</evidence>
<dbReference type="InterPro" id="IPR015879">
    <property type="entry name" value="Ring_hydroxy_dOase_asu_C_dom"/>
</dbReference>
<gene>
    <name evidence="8" type="ORF">E4634_03320</name>
</gene>
<dbReference type="SUPFAM" id="SSF55961">
    <property type="entry name" value="Bet v1-like"/>
    <property type="match status" value="1"/>
</dbReference>
<dbReference type="Pfam" id="PF00848">
    <property type="entry name" value="Ring_hydroxyl_A"/>
    <property type="match status" value="1"/>
</dbReference>
<keyword evidence="6" id="KW-0411">Iron-sulfur</keyword>